<sequence length="239" mass="27140">MTSEQINAAVAKTLDMFRSLSEHAKEQNLFLDFEQSGAIVHYPKRIINSRQTYSLYDLVSMAMIAVVADKKFSVCINATAGENFLQPFVEFEGTEPKLDDVFVALNDSLDKFIADNPIDGLKCGWRYAPEPGINDDRSSAPFALLSNIYANGAFTDIRFTRDFLFFFVLSDAIRYSEKHRVREGSTESYSYIGLPDELHSGYHEAMKEILEKVQKAILEDAFKKQYSVQPKTEVRSDVQ</sequence>
<name>A0A384ZW27_9CAUD</name>
<dbReference type="Proteomes" id="UP000263742">
    <property type="component" value="Segment"/>
</dbReference>
<reference evidence="1 2" key="1">
    <citation type="journal article" date="2018" name="Front. Microbiol.">
        <title>Jumbo Bacteriophages Are Represented Within an Increasing Diversity of Environmental Viruses Infecting the Emerging Phytopathogen, Dickeya solani.</title>
        <authorList>
            <person name="Day A.W."/>
            <person name="Ahn J."/>
            <person name="Salmond G.P.C."/>
        </authorList>
    </citation>
    <scope>NUCLEOTIDE SEQUENCE [LARGE SCALE GENOMIC DNA]</scope>
</reference>
<dbReference type="EMBL" id="MH460460">
    <property type="protein sequence ID" value="AXG66443.1"/>
    <property type="molecule type" value="Genomic_DNA"/>
</dbReference>
<proteinExistence type="predicted"/>
<protein>
    <submittedName>
        <fullName evidence="1">Uncharacterized protein</fullName>
    </submittedName>
</protein>
<gene>
    <name evidence="1" type="ORF">JA13_040</name>
</gene>
<accession>A0A384ZW27</accession>
<evidence type="ECO:0000313" key="1">
    <source>
        <dbReference type="EMBL" id="AXG66443.1"/>
    </source>
</evidence>
<organism evidence="1 2">
    <name type="scientific">Dickeya phage vB_DsoM_JA13</name>
    <dbReference type="NCBI Taxonomy" id="2283030"/>
    <lineage>
        <taxon>Viruses</taxon>
        <taxon>Duplodnaviria</taxon>
        <taxon>Heunggongvirae</taxon>
        <taxon>Uroviricota</taxon>
        <taxon>Caudoviricetes</taxon>
        <taxon>Salmondvirus</taxon>
        <taxon>Salmondvirus JA11</taxon>
    </lineage>
</organism>
<evidence type="ECO:0000313" key="2">
    <source>
        <dbReference type="Proteomes" id="UP000263742"/>
    </source>
</evidence>